<evidence type="ECO:0000256" key="2">
    <source>
        <dbReference type="ARBA" id="ARBA00022980"/>
    </source>
</evidence>
<feature type="region of interest" description="Disordered" evidence="6">
    <location>
        <begin position="61"/>
        <end position="80"/>
    </location>
</feature>
<evidence type="ECO:0000256" key="6">
    <source>
        <dbReference type="SAM" id="MobiDB-lite"/>
    </source>
</evidence>
<evidence type="ECO:0000256" key="1">
    <source>
        <dbReference type="ARBA" id="ARBA00008760"/>
    </source>
</evidence>
<dbReference type="GO" id="GO:0005840">
    <property type="term" value="C:ribosome"/>
    <property type="evidence" value="ECO:0007669"/>
    <property type="project" value="UniProtKB-KW"/>
</dbReference>
<evidence type="ECO:0000256" key="3">
    <source>
        <dbReference type="ARBA" id="ARBA00023274"/>
    </source>
</evidence>
<comment type="similarity">
    <text evidence="1 5">Belongs to the bacterial ribosomal protein bL28 family.</text>
</comment>
<evidence type="ECO:0000313" key="8">
    <source>
        <dbReference type="Proteomes" id="UP000281261"/>
    </source>
</evidence>
<name>A0A420ZCW7_UNCK3</name>
<dbReference type="AlphaFoldDB" id="A0A420ZCW7"/>
<dbReference type="Gene3D" id="2.30.170.40">
    <property type="entry name" value="Ribosomal protein L28/L24"/>
    <property type="match status" value="1"/>
</dbReference>
<keyword evidence="2 5" id="KW-0689">Ribosomal protein</keyword>
<dbReference type="Pfam" id="PF00830">
    <property type="entry name" value="Ribosomal_L28"/>
    <property type="match status" value="1"/>
</dbReference>
<dbReference type="InterPro" id="IPR034704">
    <property type="entry name" value="Ribosomal_bL28/bL31-like_sf"/>
</dbReference>
<keyword evidence="3 5" id="KW-0687">Ribonucleoprotein</keyword>
<comment type="caution">
    <text evidence="7">The sequence shown here is derived from an EMBL/GenBank/DDBJ whole genome shotgun (WGS) entry which is preliminary data.</text>
</comment>
<dbReference type="InterPro" id="IPR037147">
    <property type="entry name" value="Ribosomal_bL28_sf"/>
</dbReference>
<evidence type="ECO:0000256" key="5">
    <source>
        <dbReference type="HAMAP-Rule" id="MF_00373"/>
    </source>
</evidence>
<gene>
    <name evidence="5 7" type="primary">rpmB</name>
    <name evidence="7" type="ORF">DRH29_02460</name>
</gene>
<dbReference type="NCBIfam" id="TIGR00009">
    <property type="entry name" value="L28"/>
    <property type="match status" value="1"/>
</dbReference>
<dbReference type="PANTHER" id="PTHR39080">
    <property type="entry name" value="50S RIBOSOMAL PROTEIN L28"/>
    <property type="match status" value="1"/>
</dbReference>
<evidence type="ECO:0000313" key="7">
    <source>
        <dbReference type="EMBL" id="RLC37327.1"/>
    </source>
</evidence>
<organism evidence="7 8">
    <name type="scientific">candidate division Kazan bacterium</name>
    <dbReference type="NCBI Taxonomy" id="2202143"/>
    <lineage>
        <taxon>Bacteria</taxon>
        <taxon>Bacteria division Kazan-3B-28</taxon>
    </lineage>
</organism>
<dbReference type="HAMAP" id="MF_00373">
    <property type="entry name" value="Ribosomal_bL28"/>
    <property type="match status" value="1"/>
</dbReference>
<dbReference type="Proteomes" id="UP000281261">
    <property type="component" value="Unassembled WGS sequence"/>
</dbReference>
<sequence>MSKVCDICHKGPTTGHNVSHSKRHTKRTWHPNLITKRMMINGHMQTLRICAKCLKTLSKAPRKKPTRTVVSATGKPKPKS</sequence>
<dbReference type="GO" id="GO:0003735">
    <property type="term" value="F:structural constituent of ribosome"/>
    <property type="evidence" value="ECO:0007669"/>
    <property type="project" value="InterPro"/>
</dbReference>
<accession>A0A420ZCW7</accession>
<protein>
    <recommendedName>
        <fullName evidence="4 5">Large ribosomal subunit protein bL28</fullName>
    </recommendedName>
</protein>
<proteinExistence type="inferred from homology"/>
<dbReference type="EMBL" id="QMNG01000006">
    <property type="protein sequence ID" value="RLC37327.1"/>
    <property type="molecule type" value="Genomic_DNA"/>
</dbReference>
<dbReference type="InterPro" id="IPR026569">
    <property type="entry name" value="Ribosomal_bL28"/>
</dbReference>
<reference evidence="7 8" key="1">
    <citation type="submission" date="2018-06" db="EMBL/GenBank/DDBJ databases">
        <title>Extensive metabolic versatility and redundancy in microbially diverse, dynamic hydrothermal sediments.</title>
        <authorList>
            <person name="Dombrowski N."/>
            <person name="Teske A."/>
            <person name="Baker B.J."/>
        </authorList>
    </citation>
    <scope>NUCLEOTIDE SEQUENCE [LARGE SCALE GENOMIC DNA]</scope>
    <source>
        <strain evidence="7">B79_G16</strain>
    </source>
</reference>
<dbReference type="InterPro" id="IPR050096">
    <property type="entry name" value="Bacterial_rp_bL28"/>
</dbReference>
<dbReference type="GO" id="GO:1990904">
    <property type="term" value="C:ribonucleoprotein complex"/>
    <property type="evidence" value="ECO:0007669"/>
    <property type="project" value="UniProtKB-KW"/>
</dbReference>
<dbReference type="GO" id="GO:0006412">
    <property type="term" value="P:translation"/>
    <property type="evidence" value="ECO:0007669"/>
    <property type="project" value="UniProtKB-UniRule"/>
</dbReference>
<evidence type="ECO:0000256" key="4">
    <source>
        <dbReference type="ARBA" id="ARBA00035174"/>
    </source>
</evidence>
<dbReference type="PANTHER" id="PTHR39080:SF1">
    <property type="entry name" value="LARGE RIBOSOMAL SUBUNIT PROTEIN BL28A"/>
    <property type="match status" value="1"/>
</dbReference>
<dbReference type="InterPro" id="IPR001383">
    <property type="entry name" value="Ribosomal_bL28_bact-type"/>
</dbReference>
<dbReference type="SUPFAM" id="SSF143800">
    <property type="entry name" value="L28p-like"/>
    <property type="match status" value="1"/>
</dbReference>